<dbReference type="RefSeq" id="WP_347167814.1">
    <property type="nucleotide sequence ID" value="NZ_JBDNCH010000002.1"/>
</dbReference>
<dbReference type="GO" id="GO:0006310">
    <property type="term" value="P:DNA recombination"/>
    <property type="evidence" value="ECO:0007669"/>
    <property type="project" value="UniProtKB-KW"/>
</dbReference>
<sequence>MADGKVVRLHFPGLIPRLKGGRTVGWRVRVKGDVNRKISLPVGPEHADFQQHYAAARAGERLDAPPDHDPGTMGWLMSAYLDHLTAQVDAGNASPLTLKERRSLSKYVLDQTSSQRRSRGQTYGTLPVTIPLEELEAFKDRMTAKPGKARNVWKMMTAAYDFGMRRGLCRSNPFRAVAKPVYRSAGGATAWTLDDLRKFREAHPAGSTAHTALTLFMFTACRIGDVYWLGRAQETRYKGQLWLEWQPSKKGSRPVAIPVLPPLESAIRSQKVVGDAYLLRQDGKPFASAEAVRNKMQDWTAAAGLQSRTSHGIRKAAGHLLALNGATQYEIMAVHGHAQASTSQVYTESVERMRLGEIAVSKLANMDW</sequence>
<feature type="domain" description="Tyr recombinase" evidence="3">
    <location>
        <begin position="186"/>
        <end position="360"/>
    </location>
</feature>
<protein>
    <submittedName>
        <fullName evidence="4">Tyrosine-type recombinase/integrase</fullName>
    </submittedName>
</protein>
<keyword evidence="5" id="KW-1185">Reference proteome</keyword>
<organism evidence="4 5">
    <name type="scientific">Ponticoccus litoralis</name>
    <dbReference type="NCBI Taxonomy" id="422297"/>
    <lineage>
        <taxon>Bacteria</taxon>
        <taxon>Pseudomonadati</taxon>
        <taxon>Pseudomonadota</taxon>
        <taxon>Alphaproteobacteria</taxon>
        <taxon>Rhodobacterales</taxon>
        <taxon>Roseobacteraceae</taxon>
        <taxon>Ponticoccus</taxon>
    </lineage>
</organism>
<dbReference type="InterPro" id="IPR002104">
    <property type="entry name" value="Integrase_catalytic"/>
</dbReference>
<evidence type="ECO:0000259" key="3">
    <source>
        <dbReference type="PROSITE" id="PS51898"/>
    </source>
</evidence>
<reference evidence="4 5" key="1">
    <citation type="submission" date="2024-05" db="EMBL/GenBank/DDBJ databases">
        <title>Genome sequence of Ponticoccus litoralis KCCM 90028.</title>
        <authorList>
            <person name="Kim J.M."/>
            <person name="Lee J.K."/>
            <person name="Choi B.J."/>
            <person name="Bayburt H."/>
            <person name="Baek J.H."/>
            <person name="Jeon C.O."/>
        </authorList>
    </citation>
    <scope>NUCLEOTIDE SEQUENCE [LARGE SCALE GENOMIC DNA]</scope>
    <source>
        <strain evidence="4 5">KCCM 90028</strain>
    </source>
</reference>
<dbReference type="GO" id="GO:0015074">
    <property type="term" value="P:DNA integration"/>
    <property type="evidence" value="ECO:0007669"/>
    <property type="project" value="UniProtKB-KW"/>
</dbReference>
<accession>A0AAW9SP39</accession>
<name>A0AAW9SP39_9RHOB</name>
<dbReference type="InterPro" id="IPR011010">
    <property type="entry name" value="DNA_brk_join_enz"/>
</dbReference>
<dbReference type="PANTHER" id="PTHR30349">
    <property type="entry name" value="PHAGE INTEGRASE-RELATED"/>
    <property type="match status" value="1"/>
</dbReference>
<dbReference type="AlphaFoldDB" id="A0AAW9SP39"/>
<keyword evidence="2" id="KW-0233">DNA recombination</keyword>
<dbReference type="InterPro" id="IPR013762">
    <property type="entry name" value="Integrase-like_cat_sf"/>
</dbReference>
<evidence type="ECO:0000313" key="4">
    <source>
        <dbReference type="EMBL" id="MEN9062884.1"/>
    </source>
</evidence>
<dbReference type="Pfam" id="PF00589">
    <property type="entry name" value="Phage_integrase"/>
    <property type="match status" value="1"/>
</dbReference>
<evidence type="ECO:0000256" key="1">
    <source>
        <dbReference type="ARBA" id="ARBA00022908"/>
    </source>
</evidence>
<proteinExistence type="predicted"/>
<dbReference type="Proteomes" id="UP001428774">
    <property type="component" value="Unassembled WGS sequence"/>
</dbReference>
<gene>
    <name evidence="4" type="ORF">ABFB10_19740</name>
</gene>
<dbReference type="PROSITE" id="PS51898">
    <property type="entry name" value="TYR_RECOMBINASE"/>
    <property type="match status" value="1"/>
</dbReference>
<evidence type="ECO:0000313" key="5">
    <source>
        <dbReference type="Proteomes" id="UP001428774"/>
    </source>
</evidence>
<dbReference type="InterPro" id="IPR050090">
    <property type="entry name" value="Tyrosine_recombinase_XerCD"/>
</dbReference>
<dbReference type="EMBL" id="JBDNCH010000002">
    <property type="protein sequence ID" value="MEN9062884.1"/>
    <property type="molecule type" value="Genomic_DNA"/>
</dbReference>
<keyword evidence="1" id="KW-0229">DNA integration</keyword>
<comment type="caution">
    <text evidence="4">The sequence shown here is derived from an EMBL/GenBank/DDBJ whole genome shotgun (WGS) entry which is preliminary data.</text>
</comment>
<dbReference type="PANTHER" id="PTHR30349:SF84">
    <property type="entry name" value="PHAGE-RELATED INTEGRASE"/>
    <property type="match status" value="1"/>
</dbReference>
<dbReference type="Gene3D" id="1.10.443.10">
    <property type="entry name" value="Intergrase catalytic core"/>
    <property type="match status" value="1"/>
</dbReference>
<evidence type="ECO:0000256" key="2">
    <source>
        <dbReference type="ARBA" id="ARBA00023172"/>
    </source>
</evidence>
<dbReference type="SUPFAM" id="SSF56349">
    <property type="entry name" value="DNA breaking-rejoining enzymes"/>
    <property type="match status" value="1"/>
</dbReference>
<dbReference type="GO" id="GO:0003677">
    <property type="term" value="F:DNA binding"/>
    <property type="evidence" value="ECO:0007669"/>
    <property type="project" value="InterPro"/>
</dbReference>